<dbReference type="SUPFAM" id="SSF54523">
    <property type="entry name" value="Pili subunits"/>
    <property type="match status" value="1"/>
</dbReference>
<feature type="transmembrane region" description="Helical" evidence="1">
    <location>
        <begin position="12"/>
        <end position="34"/>
    </location>
</feature>
<organism evidence="2 3">
    <name type="scientific">Methylobacterium persicinum</name>
    <dbReference type="NCBI Taxonomy" id="374426"/>
    <lineage>
        <taxon>Bacteria</taxon>
        <taxon>Pseudomonadati</taxon>
        <taxon>Pseudomonadota</taxon>
        <taxon>Alphaproteobacteria</taxon>
        <taxon>Hyphomicrobiales</taxon>
        <taxon>Methylobacteriaceae</taxon>
        <taxon>Methylobacterium</taxon>
    </lineage>
</organism>
<keyword evidence="1" id="KW-0812">Transmembrane</keyword>
<sequence>MANEIPSDAAEAGFTLVEMLVLLALCALVALLMLQTLQATTVINRSARRLDAQEEVQLVRAHLRRALSDGAVRRSDGSHAPFLGLSDRLVVTVQPDRDAARGSEMRLDLRAMPTAEGLDLIEISGPAVMPTAPESLLDRIAGLQLRYFGAQGADSLPRWASVWTRRDRPPALIEVTVTFPPADGRRWPPLVLAVGNGA</sequence>
<keyword evidence="1" id="KW-0472">Membrane</keyword>
<keyword evidence="3" id="KW-1185">Reference proteome</keyword>
<dbReference type="Proteomes" id="UP001236369">
    <property type="component" value="Unassembled WGS sequence"/>
</dbReference>
<protein>
    <submittedName>
        <fullName evidence="2">General secretion pathway protein J</fullName>
    </submittedName>
</protein>
<comment type="caution">
    <text evidence="2">The sequence shown here is derived from an EMBL/GenBank/DDBJ whole genome shotgun (WGS) entry which is preliminary data.</text>
</comment>
<evidence type="ECO:0000313" key="3">
    <source>
        <dbReference type="Proteomes" id="UP001236369"/>
    </source>
</evidence>
<reference evidence="2 3" key="1">
    <citation type="submission" date="2023-07" db="EMBL/GenBank/DDBJ databases">
        <title>Genomic Encyclopedia of Type Strains, Phase IV (KMG-IV): sequencing the most valuable type-strain genomes for metagenomic binning, comparative biology and taxonomic classification.</title>
        <authorList>
            <person name="Goeker M."/>
        </authorList>
    </citation>
    <scope>NUCLEOTIDE SEQUENCE [LARGE SCALE GENOMIC DNA]</scope>
    <source>
        <strain evidence="2 3">DSM 19562</strain>
    </source>
</reference>
<proteinExistence type="predicted"/>
<name>A0ABU0HH17_9HYPH</name>
<dbReference type="EMBL" id="JAUSVV010000002">
    <property type="protein sequence ID" value="MDQ0441585.1"/>
    <property type="molecule type" value="Genomic_DNA"/>
</dbReference>
<keyword evidence="1" id="KW-1133">Transmembrane helix</keyword>
<dbReference type="RefSeq" id="WP_238250163.1">
    <property type="nucleotide sequence ID" value="NZ_BPQX01000037.1"/>
</dbReference>
<dbReference type="InterPro" id="IPR045584">
    <property type="entry name" value="Pilin-like"/>
</dbReference>
<accession>A0ABU0HH17</accession>
<evidence type="ECO:0000256" key="1">
    <source>
        <dbReference type="SAM" id="Phobius"/>
    </source>
</evidence>
<gene>
    <name evidence="2" type="ORF">QO016_001068</name>
</gene>
<evidence type="ECO:0000313" key="2">
    <source>
        <dbReference type="EMBL" id="MDQ0441585.1"/>
    </source>
</evidence>